<protein>
    <recommendedName>
        <fullName evidence="6">Diacylglycerol kinase</fullName>
        <shortName evidence="6">DAG kinase</shortName>
        <ecNumber evidence="6">2.7.1.107</ecNumber>
    </recommendedName>
</protein>
<dbReference type="InterPro" id="IPR000756">
    <property type="entry name" value="Diacylglycerol_kin_accessory"/>
</dbReference>
<dbReference type="AlphaFoldDB" id="A0AAW1PIW6"/>
<comment type="caution">
    <text evidence="9">The sequence shown here is derived from an EMBL/GenBank/DDBJ whole genome shotgun (WGS) entry which is preliminary data.</text>
</comment>
<dbReference type="Pfam" id="PF00609">
    <property type="entry name" value="DAGK_acc"/>
    <property type="match status" value="1"/>
</dbReference>
<dbReference type="PANTHER" id="PTHR11255">
    <property type="entry name" value="DIACYLGLYCEROL KINASE"/>
    <property type="match status" value="1"/>
</dbReference>
<accession>A0AAW1PIW6</accession>
<gene>
    <name evidence="9" type="ORF">WJX73_009524</name>
</gene>
<feature type="compositionally biased region" description="Polar residues" evidence="7">
    <location>
        <begin position="1"/>
        <end position="10"/>
    </location>
</feature>
<comment type="catalytic activity">
    <reaction evidence="6">
        <text>a 1,2-diacyl-sn-glycerol + ATP = a 1,2-diacyl-sn-glycero-3-phosphate + ADP + H(+)</text>
        <dbReference type="Rhea" id="RHEA:10272"/>
        <dbReference type="ChEBI" id="CHEBI:15378"/>
        <dbReference type="ChEBI" id="CHEBI:17815"/>
        <dbReference type="ChEBI" id="CHEBI:30616"/>
        <dbReference type="ChEBI" id="CHEBI:58608"/>
        <dbReference type="ChEBI" id="CHEBI:456216"/>
        <dbReference type="EC" id="2.7.1.107"/>
    </reaction>
</comment>
<feature type="region of interest" description="Disordered" evidence="7">
    <location>
        <begin position="1"/>
        <end position="32"/>
    </location>
</feature>
<dbReference type="SMART" id="SM00046">
    <property type="entry name" value="DAGKc"/>
    <property type="match status" value="1"/>
</dbReference>
<evidence type="ECO:0000256" key="6">
    <source>
        <dbReference type="RuleBase" id="RU361128"/>
    </source>
</evidence>
<dbReference type="PANTHER" id="PTHR11255:SF80">
    <property type="entry name" value="EYE-SPECIFIC DIACYLGLYCEROL KINASE"/>
    <property type="match status" value="1"/>
</dbReference>
<evidence type="ECO:0000256" key="2">
    <source>
        <dbReference type="ARBA" id="ARBA00022679"/>
    </source>
</evidence>
<dbReference type="InterPro" id="IPR001206">
    <property type="entry name" value="Diacylglycerol_kinase_cat_dom"/>
</dbReference>
<dbReference type="EC" id="2.7.1.107" evidence="6"/>
<evidence type="ECO:0000256" key="7">
    <source>
        <dbReference type="SAM" id="MobiDB-lite"/>
    </source>
</evidence>
<organism evidence="9 10">
    <name type="scientific">Symbiochloris irregularis</name>
    <dbReference type="NCBI Taxonomy" id="706552"/>
    <lineage>
        <taxon>Eukaryota</taxon>
        <taxon>Viridiplantae</taxon>
        <taxon>Chlorophyta</taxon>
        <taxon>core chlorophytes</taxon>
        <taxon>Trebouxiophyceae</taxon>
        <taxon>Trebouxiales</taxon>
        <taxon>Trebouxiaceae</taxon>
        <taxon>Symbiochloris</taxon>
    </lineage>
</organism>
<dbReference type="Proteomes" id="UP001465755">
    <property type="component" value="Unassembled WGS sequence"/>
</dbReference>
<dbReference type="SUPFAM" id="SSF111331">
    <property type="entry name" value="NAD kinase/diacylglycerol kinase-like"/>
    <property type="match status" value="1"/>
</dbReference>
<dbReference type="Gene3D" id="3.40.50.10330">
    <property type="entry name" value="Probable inorganic polyphosphate/atp-NAD kinase, domain 1"/>
    <property type="match status" value="1"/>
</dbReference>
<keyword evidence="5 6" id="KW-0067">ATP-binding</keyword>
<name>A0AAW1PIW6_9CHLO</name>
<dbReference type="GO" id="GO:0005524">
    <property type="term" value="F:ATP binding"/>
    <property type="evidence" value="ECO:0007669"/>
    <property type="project" value="UniProtKB-KW"/>
</dbReference>
<comment type="similarity">
    <text evidence="1 6">Belongs to the eukaryotic diacylglycerol kinase family.</text>
</comment>
<evidence type="ECO:0000256" key="3">
    <source>
        <dbReference type="ARBA" id="ARBA00022741"/>
    </source>
</evidence>
<dbReference type="SMART" id="SM00045">
    <property type="entry name" value="DAGKa"/>
    <property type="match status" value="1"/>
</dbReference>
<evidence type="ECO:0000313" key="9">
    <source>
        <dbReference type="EMBL" id="KAK9808385.1"/>
    </source>
</evidence>
<dbReference type="Gene3D" id="2.60.200.40">
    <property type="match status" value="1"/>
</dbReference>
<dbReference type="Pfam" id="PF00781">
    <property type="entry name" value="DAGK_cat"/>
    <property type="match status" value="1"/>
</dbReference>
<keyword evidence="4 6" id="KW-0418">Kinase</keyword>
<dbReference type="InterPro" id="IPR037607">
    <property type="entry name" value="DGK"/>
</dbReference>
<evidence type="ECO:0000259" key="8">
    <source>
        <dbReference type="PROSITE" id="PS50146"/>
    </source>
</evidence>
<dbReference type="GO" id="GO:0004143">
    <property type="term" value="F:ATP-dependent diacylglycerol kinase activity"/>
    <property type="evidence" value="ECO:0007669"/>
    <property type="project" value="UniProtKB-EC"/>
</dbReference>
<evidence type="ECO:0000313" key="10">
    <source>
        <dbReference type="Proteomes" id="UP001465755"/>
    </source>
</evidence>
<sequence length="640" mass="69554">MATDVSTAAKQESDEETAAAQQSKSNRAMYRFPTRRPAEVEAGAVDQEAYEQYRSTTDLREPYRIPKNILQSTKPFLGSEIAEAPLIVFINSRSGGHAGPKLTEVLFRALGHAQVYDLQEYRPGPVLRQIWENFNTLKQQGDPQAEIVQQRFRILAAGGDGTVAWILKTIHELKLQPPPQVAVMPLGTGNDLSLSFGWGNTFLQQWIDEYRTVYDTLKRIAEAESRLLDAWQIKLSLDQRDFFSGLPHSLEGDGEHATQVSGLFWNYFSLGMDAKAAYGFHSMREKHAWAASGRVVNQGWYAYYSCSSGWFCHAPPLRSKATLKARNPAGEWEEVKLGRGIKALVILNLQSYGGGRDLWGLQDTSRDKAKGWQPPIFNDGLIEVVGLKNGWHTGVVMGGVSKSVHAKRLAQASAVRVELRASGGAVKGEKGLAHMQLDGEPWAQEIPSGDSSPLVIEVTLAGTSHMLINRAHMKGIAPKINKTAARAANVSSSRHEGAKAMQPGREAARSPLGNTAPDSQQQQDEEDLDTIERRKSSRRGQEMVRPGTPPPEQEQQLSVPDEVSQPGAAEAAPVGGAGASAGSTASLPDNNHFPQASVGATDPAAPSAGSNITSHALRPSADVRQSEDVSLDWGQRSAHS</sequence>
<evidence type="ECO:0000256" key="1">
    <source>
        <dbReference type="ARBA" id="ARBA00009280"/>
    </source>
</evidence>
<dbReference type="InterPro" id="IPR017438">
    <property type="entry name" value="ATP-NAD_kinase_N"/>
</dbReference>
<evidence type="ECO:0000256" key="4">
    <source>
        <dbReference type="ARBA" id="ARBA00022777"/>
    </source>
</evidence>
<feature type="compositionally biased region" description="Basic and acidic residues" evidence="7">
    <location>
        <begin position="530"/>
        <end position="542"/>
    </location>
</feature>
<proteinExistence type="inferred from homology"/>
<keyword evidence="10" id="KW-1185">Reference proteome</keyword>
<keyword evidence="3 6" id="KW-0547">Nucleotide-binding</keyword>
<dbReference type="InterPro" id="IPR016064">
    <property type="entry name" value="NAD/diacylglycerol_kinase_sf"/>
</dbReference>
<evidence type="ECO:0000256" key="5">
    <source>
        <dbReference type="ARBA" id="ARBA00022840"/>
    </source>
</evidence>
<dbReference type="GO" id="GO:0007200">
    <property type="term" value="P:phospholipase C-activating G protein-coupled receptor signaling pathway"/>
    <property type="evidence" value="ECO:0007669"/>
    <property type="project" value="InterPro"/>
</dbReference>
<dbReference type="GO" id="GO:0016020">
    <property type="term" value="C:membrane"/>
    <property type="evidence" value="ECO:0007669"/>
    <property type="project" value="TreeGrafter"/>
</dbReference>
<dbReference type="PROSITE" id="PS50146">
    <property type="entry name" value="DAGK"/>
    <property type="match status" value="1"/>
</dbReference>
<reference evidence="9 10" key="1">
    <citation type="journal article" date="2024" name="Nat. Commun.">
        <title>Phylogenomics reveals the evolutionary origins of lichenization in chlorophyte algae.</title>
        <authorList>
            <person name="Puginier C."/>
            <person name="Libourel C."/>
            <person name="Otte J."/>
            <person name="Skaloud P."/>
            <person name="Haon M."/>
            <person name="Grisel S."/>
            <person name="Petersen M."/>
            <person name="Berrin J.G."/>
            <person name="Delaux P.M."/>
            <person name="Dal Grande F."/>
            <person name="Keller J."/>
        </authorList>
    </citation>
    <scope>NUCLEOTIDE SEQUENCE [LARGE SCALE GENOMIC DNA]</scope>
    <source>
        <strain evidence="9 10">SAG 2036</strain>
    </source>
</reference>
<keyword evidence="2 6" id="KW-0808">Transferase</keyword>
<feature type="domain" description="DAGKc" evidence="8">
    <location>
        <begin position="81"/>
        <end position="239"/>
    </location>
</feature>
<feature type="compositionally biased region" description="Low complexity" evidence="7">
    <location>
        <begin position="567"/>
        <end position="586"/>
    </location>
</feature>
<feature type="region of interest" description="Disordered" evidence="7">
    <location>
        <begin position="485"/>
        <end position="640"/>
    </location>
</feature>
<dbReference type="EMBL" id="JALJOQ010000024">
    <property type="protein sequence ID" value="KAK9808385.1"/>
    <property type="molecule type" value="Genomic_DNA"/>
</dbReference>